<dbReference type="SUPFAM" id="SSF50621">
    <property type="entry name" value="Alanine racemase C-terminal domain-like"/>
    <property type="match status" value="1"/>
</dbReference>
<dbReference type="OrthoDB" id="9802241at2"/>
<evidence type="ECO:0000256" key="3">
    <source>
        <dbReference type="ARBA" id="ARBA00022898"/>
    </source>
</evidence>
<dbReference type="Proteomes" id="UP000325161">
    <property type="component" value="Chromosome"/>
</dbReference>
<comment type="function">
    <text evidence="5">Specifically catalyzes the decarboxylation of meso-diaminopimelate (meso-DAP) to L-lysine.</text>
</comment>
<evidence type="ECO:0000256" key="1">
    <source>
        <dbReference type="ARBA" id="ARBA00001933"/>
    </source>
</evidence>
<dbReference type="CDD" id="cd06828">
    <property type="entry name" value="PLPDE_III_DapDC"/>
    <property type="match status" value="1"/>
</dbReference>
<dbReference type="HAMAP" id="MF_02120">
    <property type="entry name" value="LysA"/>
    <property type="match status" value="1"/>
</dbReference>
<feature type="domain" description="Orn/DAP/Arg decarboxylase 2 C-terminal" evidence="9">
    <location>
        <begin position="21"/>
        <end position="356"/>
    </location>
</feature>
<dbReference type="InterPro" id="IPR000183">
    <property type="entry name" value="Orn/DAP/Arg_de-COase"/>
</dbReference>
<dbReference type="PANTHER" id="PTHR43727:SF2">
    <property type="entry name" value="GROUP IV DECARBOXYLASE"/>
    <property type="match status" value="1"/>
</dbReference>
<dbReference type="PROSITE" id="PS00878">
    <property type="entry name" value="ODR_DC_2_1"/>
    <property type="match status" value="1"/>
</dbReference>
<feature type="binding site" evidence="5">
    <location>
        <position position="323"/>
    </location>
    <ligand>
        <name>substrate</name>
    </ligand>
</feature>
<comment type="similarity">
    <text evidence="5">Belongs to the Orn/Lys/Arg decarboxylase class-II family. LysA subfamily.</text>
</comment>
<dbReference type="RefSeq" id="WP_148811720.1">
    <property type="nucleotide sequence ID" value="NZ_CP043046.1"/>
</dbReference>
<dbReference type="UniPathway" id="UPA00034">
    <property type="reaction ID" value="UER00027"/>
</dbReference>
<comment type="catalytic activity">
    <reaction evidence="5 8">
        <text>meso-2,6-diaminopimelate + H(+) = L-lysine + CO2</text>
        <dbReference type="Rhea" id="RHEA:15101"/>
        <dbReference type="ChEBI" id="CHEBI:15378"/>
        <dbReference type="ChEBI" id="CHEBI:16526"/>
        <dbReference type="ChEBI" id="CHEBI:32551"/>
        <dbReference type="ChEBI" id="CHEBI:57791"/>
        <dbReference type="EC" id="4.1.1.20"/>
    </reaction>
</comment>
<comment type="pathway">
    <text evidence="5 8">Amino-acid biosynthesis; L-lysine biosynthesis via DAP pathway; L-lysine from DL-2,6-diaminopimelate: step 1/1.</text>
</comment>
<evidence type="ECO:0000256" key="7">
    <source>
        <dbReference type="PIRSR" id="PIRSR600183-50"/>
    </source>
</evidence>
<keyword evidence="4 5" id="KW-0456">Lyase</keyword>
<dbReference type="Pfam" id="PF02784">
    <property type="entry name" value="Orn_Arg_deC_N"/>
    <property type="match status" value="1"/>
</dbReference>
<dbReference type="EMBL" id="CP043046">
    <property type="protein sequence ID" value="QEI04430.1"/>
    <property type="molecule type" value="Genomic_DNA"/>
</dbReference>
<evidence type="ECO:0000256" key="4">
    <source>
        <dbReference type="ARBA" id="ARBA00023239"/>
    </source>
</evidence>
<protein>
    <recommendedName>
        <fullName evidence="5 6">Diaminopimelate decarboxylase</fullName>
        <shortName evidence="5">DAP decarboxylase</shortName>
        <shortName evidence="5">DAPDC</shortName>
        <ecNumber evidence="5 6">4.1.1.20</ecNumber>
    </recommendedName>
</protein>
<feature type="binding site" evidence="5">
    <location>
        <position position="358"/>
    </location>
    <ligand>
        <name>substrate</name>
    </ligand>
</feature>
<evidence type="ECO:0000256" key="6">
    <source>
        <dbReference type="NCBIfam" id="TIGR01048"/>
    </source>
</evidence>
<evidence type="ECO:0000259" key="10">
    <source>
        <dbReference type="Pfam" id="PF02784"/>
    </source>
</evidence>
<dbReference type="InterPro" id="IPR009006">
    <property type="entry name" value="Ala_racemase/Decarboxylase_C"/>
</dbReference>
<keyword evidence="3 5" id="KW-0663">Pyridoxal phosphate</keyword>
<dbReference type="GO" id="GO:0030170">
    <property type="term" value="F:pyridoxal phosphate binding"/>
    <property type="evidence" value="ECO:0007669"/>
    <property type="project" value="UniProtKB-UniRule"/>
</dbReference>
<dbReference type="PRINTS" id="PR01181">
    <property type="entry name" value="DAPDCRBXLASE"/>
</dbReference>
<feature type="binding site" evidence="5">
    <location>
        <position position="254"/>
    </location>
    <ligand>
        <name>substrate</name>
    </ligand>
</feature>
<feature type="binding site" evidence="5">
    <location>
        <position position="290"/>
    </location>
    <ligand>
        <name>substrate</name>
    </ligand>
</feature>
<dbReference type="KEGG" id="pacr:FXN63_00190"/>
<dbReference type="EC" id="4.1.1.20" evidence="5 6"/>
<feature type="active site" description="Proton donor" evidence="7">
    <location>
        <position position="322"/>
    </location>
</feature>
<evidence type="ECO:0000256" key="8">
    <source>
        <dbReference type="RuleBase" id="RU003738"/>
    </source>
</evidence>
<evidence type="ECO:0000256" key="5">
    <source>
        <dbReference type="HAMAP-Rule" id="MF_02120"/>
    </source>
</evidence>
<dbReference type="PRINTS" id="PR01179">
    <property type="entry name" value="ODADCRBXLASE"/>
</dbReference>
<dbReference type="InterPro" id="IPR022643">
    <property type="entry name" value="De-COase2_C"/>
</dbReference>
<keyword evidence="5 8" id="KW-0457">Lysine biosynthesis</keyword>
<dbReference type="Gene3D" id="2.40.37.10">
    <property type="entry name" value="Lyase, Ornithine Decarboxylase, Chain A, domain 1"/>
    <property type="match status" value="1"/>
</dbReference>
<gene>
    <name evidence="5 11" type="primary">lysA</name>
    <name evidence="11" type="ORF">FXN63_00190</name>
</gene>
<accession>A0A5C0ATX7</accession>
<dbReference type="InterPro" id="IPR022653">
    <property type="entry name" value="De-COase2_pyr-phos_BS"/>
</dbReference>
<name>A0A5C0ATX7_9BURK</name>
<sequence length="411" mass="44207">MQITDDLFTAIAHEHGTPVWVYDAQKIRARIALLQDFDLIRYAQKANANIHLLRLMREAGVRVDAVSHGELVRSLAAEFTPQEVVFTADLIDDQTRALVMHHGIAVNCGSVDMIDALGAHAPGHAVWLRINPGFGHGHSPKTNTGGVHSKHGVWIDDVPQALAAIRRHGLRLVGLHMHIGSGTDYAHLAQVCDAMVAAIVRFGIDVDAISAGGGLPDDDDAAQIGRYFALWDAARQRIAARLGHAVTLEVEPGRFLVASSGVLLTQVHVVKDTPAHRFVLVDAGFNDLVRPAFYGSRHPISVVSADTGQRAPRDVVVAGPLCEAGDVFTQSREGVLAPCSLPDPRVGDLLVLHEAGAYGASMSSTYNSRPLAPEVLVDGTGHQCIRHRQRIDALIALEIPVPTLHCNTAPR</sequence>
<dbReference type="NCBIfam" id="TIGR01048">
    <property type="entry name" value="lysA"/>
    <property type="match status" value="1"/>
</dbReference>
<keyword evidence="5" id="KW-0028">Amino-acid biosynthesis</keyword>
<dbReference type="InterPro" id="IPR002986">
    <property type="entry name" value="DAP_deCOOHase_LysA"/>
</dbReference>
<dbReference type="Pfam" id="PF00278">
    <property type="entry name" value="Orn_DAP_Arg_deC"/>
    <property type="match status" value="1"/>
</dbReference>
<keyword evidence="12" id="KW-1185">Reference proteome</keyword>
<proteinExistence type="inferred from homology"/>
<feature type="binding site" evidence="5">
    <location>
        <position position="358"/>
    </location>
    <ligand>
        <name>pyridoxal 5'-phosphate</name>
        <dbReference type="ChEBI" id="CHEBI:597326"/>
    </ligand>
</feature>
<reference evidence="11 12" key="1">
    <citation type="submission" date="2019-08" db="EMBL/GenBank/DDBJ databases">
        <title>Amphibian skin-associated Pigmentiphaga: genome sequence and occurrence across geography and hosts.</title>
        <authorList>
            <person name="Bletz M.C."/>
            <person name="Bunk B."/>
            <person name="Sproeer C."/>
            <person name="Biwer P."/>
            <person name="Reiter S."/>
            <person name="Rabemananjara F.C.E."/>
            <person name="Schulz S."/>
            <person name="Overmann J."/>
            <person name="Vences M."/>
        </authorList>
    </citation>
    <scope>NUCLEOTIDE SEQUENCE [LARGE SCALE GENOMIC DNA]</scope>
    <source>
        <strain evidence="11 12">Mada1488</strain>
    </source>
</reference>
<feature type="binding site" evidence="5">
    <location>
        <position position="294"/>
    </location>
    <ligand>
        <name>substrate</name>
    </ligand>
</feature>
<dbReference type="GO" id="GO:0008836">
    <property type="term" value="F:diaminopimelate decarboxylase activity"/>
    <property type="evidence" value="ECO:0007669"/>
    <property type="project" value="UniProtKB-UniRule"/>
</dbReference>
<feature type="domain" description="Orn/DAP/Arg decarboxylase 2 N-terminal" evidence="10">
    <location>
        <begin position="39"/>
        <end position="258"/>
    </location>
</feature>
<feature type="binding site" evidence="5">
    <location>
        <position position="214"/>
    </location>
    <ligand>
        <name>pyridoxal 5'-phosphate</name>
        <dbReference type="ChEBI" id="CHEBI:597326"/>
    </ligand>
</feature>
<dbReference type="PANTHER" id="PTHR43727">
    <property type="entry name" value="DIAMINOPIMELATE DECARBOXYLASE"/>
    <property type="match status" value="1"/>
</dbReference>
<dbReference type="AlphaFoldDB" id="A0A5C0ATX7"/>
<evidence type="ECO:0000313" key="12">
    <source>
        <dbReference type="Proteomes" id="UP000325161"/>
    </source>
</evidence>
<evidence type="ECO:0000259" key="9">
    <source>
        <dbReference type="Pfam" id="PF00278"/>
    </source>
</evidence>
<comment type="subunit">
    <text evidence="5">Homodimer.</text>
</comment>
<evidence type="ECO:0000313" key="11">
    <source>
        <dbReference type="EMBL" id="QEI04430.1"/>
    </source>
</evidence>
<dbReference type="InterPro" id="IPR029066">
    <property type="entry name" value="PLP-binding_barrel"/>
</dbReference>
<dbReference type="InterPro" id="IPR022644">
    <property type="entry name" value="De-COase2_N"/>
</dbReference>
<keyword evidence="2 5" id="KW-0210">Decarboxylase</keyword>
<organism evidence="11 12">
    <name type="scientific">Pigmentiphaga aceris</name>
    <dbReference type="NCBI Taxonomy" id="1940612"/>
    <lineage>
        <taxon>Bacteria</taxon>
        <taxon>Pseudomonadati</taxon>
        <taxon>Pseudomonadota</taxon>
        <taxon>Betaproteobacteria</taxon>
        <taxon>Burkholderiales</taxon>
        <taxon>Alcaligenaceae</taxon>
        <taxon>Pigmentiphaga</taxon>
    </lineage>
</organism>
<feature type="binding site" evidence="5">
    <location>
        <begin position="251"/>
        <end position="254"/>
    </location>
    <ligand>
        <name>pyridoxal 5'-phosphate</name>
        <dbReference type="ChEBI" id="CHEBI:597326"/>
    </ligand>
</feature>
<comment type="cofactor">
    <cofactor evidence="1 5 7 8">
        <name>pyridoxal 5'-phosphate</name>
        <dbReference type="ChEBI" id="CHEBI:597326"/>
    </cofactor>
</comment>
<dbReference type="Gene3D" id="3.20.20.10">
    <property type="entry name" value="Alanine racemase"/>
    <property type="match status" value="1"/>
</dbReference>
<feature type="modified residue" description="N6-(pyridoxal phosphate)lysine" evidence="5 7">
    <location>
        <position position="45"/>
    </location>
</feature>
<dbReference type="GO" id="GO:0009089">
    <property type="term" value="P:lysine biosynthetic process via diaminopimelate"/>
    <property type="evidence" value="ECO:0007669"/>
    <property type="project" value="UniProtKB-UniRule"/>
</dbReference>
<evidence type="ECO:0000256" key="2">
    <source>
        <dbReference type="ARBA" id="ARBA00022793"/>
    </source>
</evidence>
<dbReference type="SUPFAM" id="SSF51419">
    <property type="entry name" value="PLP-binding barrel"/>
    <property type="match status" value="1"/>
</dbReference>